<dbReference type="InterPro" id="IPR025405">
    <property type="entry name" value="DUF4131"/>
</dbReference>
<accession>A0ABV6S3J5</accession>
<dbReference type="Proteomes" id="UP001589858">
    <property type="component" value="Unassembled WGS sequence"/>
</dbReference>
<dbReference type="Pfam" id="PF03772">
    <property type="entry name" value="Competence"/>
    <property type="match status" value="1"/>
</dbReference>
<dbReference type="Pfam" id="PF13567">
    <property type="entry name" value="DUF4131"/>
    <property type="match status" value="1"/>
</dbReference>
<sequence>MASQAAPTDDPELPAYAGGAALQHRPWISQSHMSSRLDEVECFLSNCGFDRGPWLVAAFGTGILCWFVLPAPAYWIAFGAICVAIGAGCLAWREGRFRYPLLRRAAWSLTALILAGFLVIWGKSALIGTAAISRPISGSLVGRVLSVEEQPAFSRDRLLLAMREPGTGRAIKVRVNVSTRFVRNSQGLLIAPGALIRFHGRLVAPAPPMFPGGYDFARAAWFSGLSATGSVTAPIVVLAPGTSESENRLARWRSELAGHVRSRLAPTEAGIAVALVTGDMGSIGESDAQAMRDSGLAHLLSISGLHVSAVIGAVYVVILRLLALFPAVALRVRLPVTAAAVGALAGIGYTALTGSQVPTVRSCAGALLVLIALALGREAMSVRLLAATAFAVMLFWPESIVGPSFQMSFAAVLVLIVVGNAGPIKRWLSPRDDGWPMKLVRALTLMLVTGAAIECVLMPIGLYHFHRAGVYGALANLVAIPLTTFVIMPLVAFSLLLDLAGVGEPVWWLSGEAISMLLALARNVAHFPGAVSAMPRMGGGHFLLFVIGGLWFALWSHRVRFWGVVPAVLGIGGLLMVQPPDLLVSGDGRHVALVVDNGTKLAVLRDGVGDYARDSLVETAGLQSGTMALQDWSGARCNADFCMVTVEKTGRIWRILLSRNRAHVPLASLARACAASDIVIADRYLPPACSPRWLKFDRQALARTGGVTVELGNATFQSVAQEQGRHGWWRSAQGG</sequence>
<comment type="caution">
    <text evidence="9">The sequence shown here is derived from an EMBL/GenBank/DDBJ whole genome shotgun (WGS) entry which is preliminary data.</text>
</comment>
<feature type="transmembrane region" description="Helical" evidence="6">
    <location>
        <begin position="405"/>
        <end position="422"/>
    </location>
</feature>
<feature type="domain" description="DUF4131" evidence="8">
    <location>
        <begin position="71"/>
        <end position="235"/>
    </location>
</feature>
<evidence type="ECO:0000256" key="2">
    <source>
        <dbReference type="ARBA" id="ARBA00022475"/>
    </source>
</evidence>
<evidence type="ECO:0000259" key="7">
    <source>
        <dbReference type="Pfam" id="PF03772"/>
    </source>
</evidence>
<dbReference type="EMBL" id="JBHLTM010000016">
    <property type="protein sequence ID" value="MFC0683804.1"/>
    <property type="molecule type" value="Genomic_DNA"/>
</dbReference>
<name>A0ABV6S3J5_9SPHN</name>
<dbReference type="PANTHER" id="PTHR30619:SF1">
    <property type="entry name" value="RECOMBINATION PROTEIN 2"/>
    <property type="match status" value="1"/>
</dbReference>
<evidence type="ECO:0000256" key="1">
    <source>
        <dbReference type="ARBA" id="ARBA00004651"/>
    </source>
</evidence>
<feature type="transmembrane region" description="Helical" evidence="6">
    <location>
        <begin position="105"/>
        <end position="122"/>
    </location>
</feature>
<feature type="transmembrane region" description="Helical" evidence="6">
    <location>
        <begin position="296"/>
        <end position="322"/>
    </location>
</feature>
<evidence type="ECO:0000256" key="6">
    <source>
        <dbReference type="SAM" id="Phobius"/>
    </source>
</evidence>
<feature type="transmembrane region" description="Helical" evidence="6">
    <location>
        <begin position="358"/>
        <end position="375"/>
    </location>
</feature>
<keyword evidence="10" id="KW-1185">Reference proteome</keyword>
<feature type="transmembrane region" description="Helical" evidence="6">
    <location>
        <begin position="561"/>
        <end position="577"/>
    </location>
</feature>
<feature type="transmembrane region" description="Helical" evidence="6">
    <location>
        <begin position="477"/>
        <end position="499"/>
    </location>
</feature>
<feature type="transmembrane region" description="Helical" evidence="6">
    <location>
        <begin position="334"/>
        <end position="352"/>
    </location>
</feature>
<dbReference type="InterPro" id="IPR004477">
    <property type="entry name" value="ComEC_N"/>
</dbReference>
<keyword evidence="2" id="KW-1003">Cell membrane</keyword>
<feature type="domain" description="ComEC/Rec2-related protein" evidence="7">
    <location>
        <begin position="275"/>
        <end position="558"/>
    </location>
</feature>
<keyword evidence="3 6" id="KW-0812">Transmembrane</keyword>
<proteinExistence type="predicted"/>
<feature type="transmembrane region" description="Helical" evidence="6">
    <location>
        <begin position="537"/>
        <end position="554"/>
    </location>
</feature>
<evidence type="ECO:0000256" key="3">
    <source>
        <dbReference type="ARBA" id="ARBA00022692"/>
    </source>
</evidence>
<reference evidence="9 10" key="1">
    <citation type="submission" date="2024-09" db="EMBL/GenBank/DDBJ databases">
        <authorList>
            <person name="Sun Q."/>
            <person name="Mori K."/>
        </authorList>
    </citation>
    <scope>NUCLEOTIDE SEQUENCE [LARGE SCALE GENOMIC DNA]</scope>
    <source>
        <strain evidence="9 10">CICC 11035S</strain>
    </source>
</reference>
<dbReference type="PANTHER" id="PTHR30619">
    <property type="entry name" value="DNA INTERNALIZATION/COMPETENCE PROTEIN COMEC/REC2"/>
    <property type="match status" value="1"/>
</dbReference>
<dbReference type="InterPro" id="IPR052159">
    <property type="entry name" value="Competence_DNA_uptake"/>
</dbReference>
<evidence type="ECO:0000313" key="9">
    <source>
        <dbReference type="EMBL" id="MFC0683804.1"/>
    </source>
</evidence>
<keyword evidence="5 6" id="KW-0472">Membrane</keyword>
<feature type="transmembrane region" description="Helical" evidence="6">
    <location>
        <begin position="75"/>
        <end position="93"/>
    </location>
</feature>
<organism evidence="9 10">
    <name type="scientific">Novosphingobium clariflavum</name>
    <dbReference type="NCBI Taxonomy" id="2029884"/>
    <lineage>
        <taxon>Bacteria</taxon>
        <taxon>Pseudomonadati</taxon>
        <taxon>Pseudomonadota</taxon>
        <taxon>Alphaproteobacteria</taxon>
        <taxon>Sphingomonadales</taxon>
        <taxon>Sphingomonadaceae</taxon>
        <taxon>Novosphingobium</taxon>
    </lineage>
</organism>
<keyword evidence="4 6" id="KW-1133">Transmembrane helix</keyword>
<evidence type="ECO:0000256" key="5">
    <source>
        <dbReference type="ARBA" id="ARBA00023136"/>
    </source>
</evidence>
<gene>
    <name evidence="9" type="ORF">ACFFF8_04285</name>
</gene>
<evidence type="ECO:0000256" key="4">
    <source>
        <dbReference type="ARBA" id="ARBA00022989"/>
    </source>
</evidence>
<comment type="subcellular location">
    <subcellularLocation>
        <location evidence="1">Cell membrane</location>
        <topology evidence="1">Multi-pass membrane protein</topology>
    </subcellularLocation>
</comment>
<dbReference type="NCBIfam" id="TIGR00360">
    <property type="entry name" value="ComEC_N-term"/>
    <property type="match status" value="1"/>
</dbReference>
<feature type="transmembrane region" description="Helical" evidence="6">
    <location>
        <begin position="52"/>
        <end position="69"/>
    </location>
</feature>
<evidence type="ECO:0000313" key="10">
    <source>
        <dbReference type="Proteomes" id="UP001589858"/>
    </source>
</evidence>
<protein>
    <submittedName>
        <fullName evidence="9">ComEC/Rec2 family competence protein</fullName>
    </submittedName>
</protein>
<feature type="transmembrane region" description="Helical" evidence="6">
    <location>
        <begin position="443"/>
        <end position="465"/>
    </location>
</feature>
<evidence type="ECO:0000259" key="8">
    <source>
        <dbReference type="Pfam" id="PF13567"/>
    </source>
</evidence>
<dbReference type="RefSeq" id="WP_267220166.1">
    <property type="nucleotide sequence ID" value="NZ_JAPCWC010000006.1"/>
</dbReference>